<keyword evidence="1" id="KW-0175">Coiled coil</keyword>
<evidence type="ECO:0000256" key="1">
    <source>
        <dbReference type="SAM" id="Coils"/>
    </source>
</evidence>
<protein>
    <submittedName>
        <fullName evidence="2">Uncharacterized protein</fullName>
    </submittedName>
</protein>
<feature type="coiled-coil region" evidence="1">
    <location>
        <begin position="58"/>
        <end position="85"/>
    </location>
</feature>
<organism evidence="2 3">
    <name type="scientific">Pseudolycoriella hygida</name>
    <dbReference type="NCBI Taxonomy" id="35572"/>
    <lineage>
        <taxon>Eukaryota</taxon>
        <taxon>Metazoa</taxon>
        <taxon>Ecdysozoa</taxon>
        <taxon>Arthropoda</taxon>
        <taxon>Hexapoda</taxon>
        <taxon>Insecta</taxon>
        <taxon>Pterygota</taxon>
        <taxon>Neoptera</taxon>
        <taxon>Endopterygota</taxon>
        <taxon>Diptera</taxon>
        <taxon>Nematocera</taxon>
        <taxon>Sciaroidea</taxon>
        <taxon>Sciaridae</taxon>
        <taxon>Pseudolycoriella</taxon>
    </lineage>
</organism>
<reference evidence="2" key="1">
    <citation type="submission" date="2022-07" db="EMBL/GenBank/DDBJ databases">
        <authorList>
            <person name="Trinca V."/>
            <person name="Uliana J.V.C."/>
            <person name="Torres T.T."/>
            <person name="Ward R.J."/>
            <person name="Monesi N."/>
        </authorList>
    </citation>
    <scope>NUCLEOTIDE SEQUENCE</scope>
    <source>
        <strain evidence="2">HSMRA1968</strain>
        <tissue evidence="2">Whole embryos</tissue>
    </source>
</reference>
<accession>A0A9Q0MTM5</accession>
<feature type="non-terminal residue" evidence="2">
    <location>
        <position position="1"/>
    </location>
</feature>
<gene>
    <name evidence="2" type="ORF">Bhyg_14684</name>
</gene>
<proteinExistence type="predicted"/>
<keyword evidence="3" id="KW-1185">Reference proteome</keyword>
<sequence length="188" mass="22019">KCSPVRSGSDFQSKVVQHIHETKKIVQEVQLLTANEQLDENNLQLEDDERVKHYMQILDSKTKELHELKELLKQKKADAALLKSQRLYNCDVIAEIFKDTKKFSSKAGHEIQDFFISNGYNIEYELLDGRAAIKIQKDERWFQLALDEHLKLELVNMNPRHDRFDEIKTLYSSTGDIAGLFSIYKWSF</sequence>
<dbReference type="Proteomes" id="UP001151699">
    <property type="component" value="Chromosome C"/>
</dbReference>
<dbReference type="OrthoDB" id="10312626at2759"/>
<evidence type="ECO:0000313" key="3">
    <source>
        <dbReference type="Proteomes" id="UP001151699"/>
    </source>
</evidence>
<dbReference type="EMBL" id="WJQU01000004">
    <property type="protein sequence ID" value="KAJ6636097.1"/>
    <property type="molecule type" value="Genomic_DNA"/>
</dbReference>
<name>A0A9Q0MTM5_9DIPT</name>
<comment type="caution">
    <text evidence="2">The sequence shown here is derived from an EMBL/GenBank/DDBJ whole genome shotgun (WGS) entry which is preliminary data.</text>
</comment>
<evidence type="ECO:0000313" key="2">
    <source>
        <dbReference type="EMBL" id="KAJ6636097.1"/>
    </source>
</evidence>
<dbReference type="AlphaFoldDB" id="A0A9Q0MTM5"/>
<feature type="non-terminal residue" evidence="2">
    <location>
        <position position="188"/>
    </location>
</feature>